<proteinExistence type="predicted"/>
<organism evidence="1">
    <name type="scientific">Talaromyces marneffei PM1</name>
    <dbReference type="NCBI Taxonomy" id="1077442"/>
    <lineage>
        <taxon>Eukaryota</taxon>
        <taxon>Fungi</taxon>
        <taxon>Dikarya</taxon>
        <taxon>Ascomycota</taxon>
        <taxon>Pezizomycotina</taxon>
        <taxon>Eurotiomycetes</taxon>
        <taxon>Eurotiomycetidae</taxon>
        <taxon>Eurotiales</taxon>
        <taxon>Trichocomaceae</taxon>
        <taxon>Talaromyces</taxon>
        <taxon>Talaromyces sect. Talaromyces</taxon>
    </lineage>
</organism>
<name>A0A093X884_TALMA</name>
<sequence length="40" mass="4578">MVEELPHRSLYSGSCRAWLIRIKDIPSGLDLSWAALQTYT</sequence>
<protein>
    <submittedName>
        <fullName evidence="1">Uncharacterized protein</fullName>
    </submittedName>
</protein>
<evidence type="ECO:0000313" key="1">
    <source>
        <dbReference type="EMBL" id="KFX41433.1"/>
    </source>
</evidence>
<accession>A0A093X884</accession>
<dbReference type="HOGENOM" id="CLU_3299671_0_0_1"/>
<dbReference type="EMBL" id="JPOX01000060">
    <property type="protein sequence ID" value="KFX41433.1"/>
    <property type="molecule type" value="Genomic_DNA"/>
</dbReference>
<gene>
    <name evidence="1" type="ORF">GQ26_0600370</name>
</gene>
<dbReference type="AlphaFoldDB" id="A0A093X884"/>
<reference evidence="1" key="1">
    <citation type="journal article" date="2014" name="PLoS Genet.">
        <title>Signature Gene Expression Reveals Novel Clues to the Molecular Mechanisms of Dimorphic Transition in Penicillium marneffei.</title>
        <authorList>
            <person name="Yang E."/>
            <person name="Wang G."/>
            <person name="Cai J."/>
            <person name="Woo P.C."/>
            <person name="Lau S.K."/>
            <person name="Yuen K.-Y."/>
            <person name="Chow W.-N."/>
            <person name="Lin X."/>
        </authorList>
    </citation>
    <scope>NUCLEOTIDE SEQUENCE [LARGE SCALE GENOMIC DNA]</scope>
    <source>
        <strain evidence="1">PM1</strain>
    </source>
</reference>
<comment type="caution">
    <text evidence="1">The sequence shown here is derived from an EMBL/GenBank/DDBJ whole genome shotgun (WGS) entry which is preliminary data.</text>
</comment>